<name>A0ACC1ITH6_9FUNG</name>
<evidence type="ECO:0000313" key="1">
    <source>
        <dbReference type="EMBL" id="KAJ1900629.1"/>
    </source>
</evidence>
<protein>
    <submittedName>
        <fullName evidence="1">Uncharacterized protein</fullName>
    </submittedName>
</protein>
<keyword evidence="2" id="KW-1185">Reference proteome</keyword>
<dbReference type="Proteomes" id="UP001150581">
    <property type="component" value="Unassembled WGS sequence"/>
</dbReference>
<reference evidence="1" key="1">
    <citation type="submission" date="2022-07" db="EMBL/GenBank/DDBJ databases">
        <title>Phylogenomic reconstructions and comparative analyses of Kickxellomycotina fungi.</title>
        <authorList>
            <person name="Reynolds N.K."/>
            <person name="Stajich J.E."/>
            <person name="Barry K."/>
            <person name="Grigoriev I.V."/>
            <person name="Crous P."/>
            <person name="Smith M.E."/>
        </authorList>
    </citation>
    <scope>NUCLEOTIDE SEQUENCE</scope>
    <source>
        <strain evidence="1">Benny 63K</strain>
    </source>
</reference>
<sequence>MVTAAPSILGVSAGSRMRAISRRNATASLIATVLSDNAYSDDCISWTTSSFSWCLSQTSDTALRLVAWSLFPLFCLRTGFYGMDGFSAVAGGSRVTVGDPDELLEVVGNSIGYVACARSGCLHLRSAAVSACLKWGMGEGPVPVVSYTSGMASIYGCFACDPQYGSDISQAADKRLHRAVSLSSWVPYWFIASGNLRKDTSVQFVRGVSRFVRHAAAEDIGLHASPLGRGIIRRLSSNDREMRLAAVDAILAYSCAHPGDSEQISQIKRANRMETMGTLHGLVRELHSPSIVEETLELAAGGLGCACQLYDDALGEVMSFLMGYYCDDNVFLRAVAMEQVLRIAKEQMISPARLLALHAGSITCTLANILDQQSPRPFVHCMSILKTTPQQFLSAHQDTVVPHLVATGNEKALRNVADILEVRLPVLCVNQAPTVFVKIFLMDDQLMHQALLRFVRLISAGSGSDGKQDEVEVNIPSLLRSCSVKLIFNLVLSLGEEDNVLRKRARSALLTVQSILGSSASDEQQGVTTIVQRSVSNLKDVSSTESPKPGKQAGQSAASAELAAFLSQHILGVMAYVNELLRDSDSCTSDAARQGSRAKHKALRAIGELVTLLGSRSTPHTNNIVASLTPSLQGPLCTPALHSWVVLAKNLSKVSLSVDQVNALLVPLITAFLASGDAEVRSGTASAINSVVARHRHNIDTHIERVCPIPDDPLLASARAILQGFFSGAALRERLSSLTQMLKTKDSTIVLCASRELCTMLQQHDEQVIAWKQMFVQKGSSPNTHRDSSNGGRFRDRSNVAADVRLLNSVIETLRAACSHANTAHRLGELASASCAACLAVIGVVDSRALENKSRSDGSDMARPAVSVGHNQPALYNLHDKDEQVEFVCTLIVDYLTHAFAMAPSPSVQTCAAYSIQELLRLAGFTKELIFGDTDNGSADNELLTAENARKKRETAKRTLRDKAYAEQLKQRWDVLPSNVVEVIKPLLNSKYTIQSSGRKTAEFDRSARVPCIARSANHIVWLRSWMVEITNALPDLSPAARMFKVCTSAMKESSADMLLFLLPQIAYQYCLYTSSKATGAGRSADKEKPIVIEDDEDDKDAMDVDSKDSVLGYIIVDEINAVFSLDSSSISLPGDQWRLCKEVGLDLLDTFASHVRVMQMTRVKDKRSTRKDSRLVNMTAEERALLALVSSVSHGTIARVAMSCHQYERAMLHTELALRENSLGKFSTLFGNVDDSVMATIQELYFGMGDVDSVIGVSLCRKQTDYKLDIRKYEIEGNWSHALIGHESLLRAQPENEDYQRSWISCLQNMGQWEGAWSTSRELFRPSPRNEDEQQLNSACFAAAWRLGKWDWVEDTVQSGTIAESLGSHQPLPEFNALNSAMLLRLSREQRSGDTCNLKLPLPLRAFVLGQDSGRGILRGPFANLANLALASIGHGVAHTAALRSSVLGSSQVATSASKAPSEVYAHMLGDIAIMTSHLGGMDGYNCDCEEYSEKLGDLFEQWRRRVLCLPEAYSVQEPILMLHSRLYDILLSRMEASGNHGHCLRSGGTNGCACAEMTMRQKVCTNLQAAQLARMAGFRATSMGILVHAELTCSATPALQALIQTEHARILWDEGHTADAMSSLIHVTNSLNEQLKLPSLTVSISDTPTVKSTMPLSSGPTRKKEGELLTDVENAFVKAMMPLLGWQTATNSAPPSVLVGRYEQIINIHDSAKAFYAMGRLNDVLFSAMDSKMMTRVLKEKETENHEKKRLMLQLCLLRYYCRSILCSSRFLFQALPRLLTVWFEFSNTSGPIPEKPDPKRMTAGVIAKQIDSLITNMTNRLPTHNFLIVLSQLVSRICHDNMDVFKHLQKIILQLLEMFPQQTLWQLMGVQRSTFAVRAQRCHMILEMAKTIPGPMDMAGGGRGPHKVGTLIEQASKLTDLLLNLSNATPTPQSSLVMQMSKDFPMLAKYTSLDIIIPLQQSMVPTLDDVTRNPEFELALSSVVAGEPHSQRNGSALSGSQHAMIHQPFSGDLPTISSFANEIEVMLSLQRPKKITIIGSNGKRYSFLCKPKDDLRKDSRLMEFNSMINKLLSAGTETHKRGLHIRTYAVVPLNEECGLIQWISPTIGIRQILSKLYKAHNVVVGTERIKEILRTPSTTSPFAETFTKKLLPLFPSVMHEWYLQSFPDPLCWLASRTNFTRSAAVMSMVGYILGLGDRHCENILIDESTGGVVHVDFNCLFEKGLKLDKPERVPFRLTHNMVDAMGVTGYEGMFRKTCEMTLSLLRENRDSLMSVLEAFLHDPLVEWSKPVTRASRTAAANKESGLQQPNAEATRSLAIISRKLQGTHQSMTPLSVEGHVDALIREATSPERLFQMYIGWSAYT</sequence>
<accession>A0ACC1ITH6</accession>
<proteinExistence type="predicted"/>
<gene>
    <name evidence="1" type="ORF">LPJ66_001349</name>
</gene>
<evidence type="ECO:0000313" key="2">
    <source>
        <dbReference type="Proteomes" id="UP001150581"/>
    </source>
</evidence>
<dbReference type="EMBL" id="JANBPG010000069">
    <property type="protein sequence ID" value="KAJ1900629.1"/>
    <property type="molecule type" value="Genomic_DNA"/>
</dbReference>
<comment type="caution">
    <text evidence="1">The sequence shown here is derived from an EMBL/GenBank/DDBJ whole genome shotgun (WGS) entry which is preliminary data.</text>
</comment>
<organism evidence="1 2">
    <name type="scientific">Kickxella alabastrina</name>
    <dbReference type="NCBI Taxonomy" id="61397"/>
    <lineage>
        <taxon>Eukaryota</taxon>
        <taxon>Fungi</taxon>
        <taxon>Fungi incertae sedis</taxon>
        <taxon>Zoopagomycota</taxon>
        <taxon>Kickxellomycotina</taxon>
        <taxon>Kickxellomycetes</taxon>
        <taxon>Kickxellales</taxon>
        <taxon>Kickxellaceae</taxon>
        <taxon>Kickxella</taxon>
    </lineage>
</organism>